<dbReference type="InterPro" id="IPR011009">
    <property type="entry name" value="Kinase-like_dom_sf"/>
</dbReference>
<evidence type="ECO:0000256" key="9">
    <source>
        <dbReference type="ARBA" id="ARBA00022777"/>
    </source>
</evidence>
<dbReference type="SUPFAM" id="SSF56112">
    <property type="entry name" value="Protein kinase-like (PK-like)"/>
    <property type="match status" value="1"/>
</dbReference>
<keyword evidence="11" id="KW-0320">Glycogen biosynthesis</keyword>
<dbReference type="RefSeq" id="WP_260192436.1">
    <property type="nucleotide sequence ID" value="NZ_JAFFZE010000014.1"/>
</dbReference>
<accession>A0ABT2JAV6</accession>
<name>A0ABT2JAV6_9PSEU</name>
<comment type="pathway">
    <text evidence="1">Glycan biosynthesis; glycogen biosynthesis.</text>
</comment>
<keyword evidence="6" id="KW-0321">Glycogen metabolism</keyword>
<comment type="subunit">
    <text evidence="3">Monomer.</text>
</comment>
<keyword evidence="17" id="KW-1185">Reference proteome</keyword>
<gene>
    <name evidence="16" type="ORF">JT362_17955</name>
</gene>
<evidence type="ECO:0000256" key="10">
    <source>
        <dbReference type="ARBA" id="ARBA00022840"/>
    </source>
</evidence>
<evidence type="ECO:0000256" key="1">
    <source>
        <dbReference type="ARBA" id="ARBA00004964"/>
    </source>
</evidence>
<evidence type="ECO:0000256" key="4">
    <source>
        <dbReference type="ARBA" id="ARBA00011962"/>
    </source>
</evidence>
<dbReference type="Gene3D" id="3.90.1200.10">
    <property type="match status" value="1"/>
</dbReference>
<keyword evidence="12" id="KW-0119">Carbohydrate metabolism</keyword>
<evidence type="ECO:0000256" key="13">
    <source>
        <dbReference type="ARBA" id="ARBA00031251"/>
    </source>
</evidence>
<evidence type="ECO:0000256" key="3">
    <source>
        <dbReference type="ARBA" id="ARBA00011245"/>
    </source>
</evidence>
<evidence type="ECO:0000259" key="15">
    <source>
        <dbReference type="Pfam" id="PF18085"/>
    </source>
</evidence>
<proteinExistence type="inferred from homology"/>
<keyword evidence="7" id="KW-0808">Transferase</keyword>
<evidence type="ECO:0000313" key="17">
    <source>
        <dbReference type="Proteomes" id="UP001156441"/>
    </source>
</evidence>
<evidence type="ECO:0000256" key="14">
    <source>
        <dbReference type="ARBA" id="ARBA00049067"/>
    </source>
</evidence>
<protein>
    <recommendedName>
        <fullName evidence="5">Maltokinase</fullName>
        <ecNumber evidence="4">2.7.1.175</ecNumber>
    </recommendedName>
    <alternativeName>
        <fullName evidence="13">Maltose-1-phosphate synthase</fullName>
    </alternativeName>
</protein>
<comment type="caution">
    <text evidence="16">The sequence shown here is derived from an EMBL/GenBank/DDBJ whole genome shotgun (WGS) entry which is preliminary data.</text>
</comment>
<keyword evidence="10" id="KW-0067">ATP-binding</keyword>
<feature type="domain" description="Maltokinase N-terminal cap" evidence="15">
    <location>
        <begin position="14"/>
        <end position="88"/>
    </location>
</feature>
<dbReference type="Pfam" id="PF18085">
    <property type="entry name" value="Mak_N_cap"/>
    <property type="match status" value="1"/>
</dbReference>
<evidence type="ECO:0000256" key="7">
    <source>
        <dbReference type="ARBA" id="ARBA00022679"/>
    </source>
</evidence>
<evidence type="ECO:0000256" key="6">
    <source>
        <dbReference type="ARBA" id="ARBA00022600"/>
    </source>
</evidence>
<evidence type="ECO:0000256" key="2">
    <source>
        <dbReference type="ARBA" id="ARBA00006219"/>
    </source>
</evidence>
<evidence type="ECO:0000256" key="11">
    <source>
        <dbReference type="ARBA" id="ARBA00023056"/>
    </source>
</evidence>
<evidence type="ECO:0000256" key="12">
    <source>
        <dbReference type="ARBA" id="ARBA00023277"/>
    </source>
</evidence>
<organism evidence="16 17">
    <name type="scientific">Actinophytocola gossypii</name>
    <dbReference type="NCBI Taxonomy" id="2812003"/>
    <lineage>
        <taxon>Bacteria</taxon>
        <taxon>Bacillati</taxon>
        <taxon>Actinomycetota</taxon>
        <taxon>Actinomycetes</taxon>
        <taxon>Pseudonocardiales</taxon>
        <taxon>Pseudonocardiaceae</taxon>
    </lineage>
</organism>
<sequence>MIRPEDLGEGLLTWLVEQRWFRAKARGATTVGTRGATALGHGLQHTMIEVDSDLYQLPLGARRDIPDHLTPAVITRLGDESVYDATQDTELMAHLLTLLADGATVDGLSFRTEPGVTLERDLRARPIGVEQSNTSIVYGARYILKLYRQPDPGPNRDVELHRALRSAGTPHIAAPLGVISEGDLVLGFLQEFLPNAVEGWATATASVRDLLAEGDLHADEVGGDFAGEAHRLGAAVADVHAALATETGTSAASPDEVDAEVDAMHARLDAALSEVPELAARERLLRSAFDAVRELREPLTVQQVHGDLHLGQVLRSNEGWVLIDFEGEPAAPLERRRAPRSPLRDVAAMLRSFDYAAFHLLGGEDTDRQLMARAEEWSDRNRAAFSAGYAEVAGDPTEQDTLLRALELDKAVYEVRYEHHNRPDWLPIPLAAIQRWSMP</sequence>
<dbReference type="Proteomes" id="UP001156441">
    <property type="component" value="Unassembled WGS sequence"/>
</dbReference>
<comment type="similarity">
    <text evidence="2">Belongs to the aminoglycoside phosphotransferase family.</text>
</comment>
<dbReference type="EMBL" id="JAFFZE010000014">
    <property type="protein sequence ID" value="MCT2585002.1"/>
    <property type="molecule type" value="Genomic_DNA"/>
</dbReference>
<evidence type="ECO:0000313" key="16">
    <source>
        <dbReference type="EMBL" id="MCT2585002.1"/>
    </source>
</evidence>
<dbReference type="InterPro" id="IPR040999">
    <property type="entry name" value="Mak_N_cap"/>
</dbReference>
<evidence type="ECO:0000256" key="5">
    <source>
        <dbReference type="ARBA" id="ARBA00013882"/>
    </source>
</evidence>
<keyword evidence="8" id="KW-0547">Nucleotide-binding</keyword>
<keyword evidence="9" id="KW-0418">Kinase</keyword>
<evidence type="ECO:0000256" key="8">
    <source>
        <dbReference type="ARBA" id="ARBA00022741"/>
    </source>
</evidence>
<comment type="catalytic activity">
    <reaction evidence="14">
        <text>D-maltose + ATP = alpha-maltose 1-phosphate + ADP + H(+)</text>
        <dbReference type="Rhea" id="RHEA:31915"/>
        <dbReference type="ChEBI" id="CHEBI:15378"/>
        <dbReference type="ChEBI" id="CHEBI:17306"/>
        <dbReference type="ChEBI" id="CHEBI:30616"/>
        <dbReference type="ChEBI" id="CHEBI:63576"/>
        <dbReference type="ChEBI" id="CHEBI:456216"/>
        <dbReference type="EC" id="2.7.1.175"/>
    </reaction>
</comment>
<reference evidence="16 17" key="1">
    <citation type="submission" date="2021-02" db="EMBL/GenBank/DDBJ databases">
        <title>Actinophytocola xerophila sp. nov., isolated from soil of cotton cropping field.</title>
        <authorList>
            <person name="Huang R."/>
            <person name="Chen X."/>
            <person name="Ge X."/>
            <person name="Liu W."/>
        </authorList>
    </citation>
    <scope>NUCLEOTIDE SEQUENCE [LARGE SCALE GENOMIC DNA]</scope>
    <source>
        <strain evidence="16 17">S1-96</strain>
    </source>
</reference>
<dbReference type="EC" id="2.7.1.175" evidence="4"/>